<dbReference type="InterPro" id="IPR003593">
    <property type="entry name" value="AAA+_ATPase"/>
</dbReference>
<dbReference type="Pfam" id="PF00989">
    <property type="entry name" value="PAS"/>
    <property type="match status" value="1"/>
</dbReference>
<dbReference type="Gene3D" id="3.30.450.20">
    <property type="entry name" value="PAS domain"/>
    <property type="match status" value="1"/>
</dbReference>
<dbReference type="SUPFAM" id="SSF55785">
    <property type="entry name" value="PYP-like sensor domain (PAS domain)"/>
    <property type="match status" value="1"/>
</dbReference>
<name>A0A511V1D8_9BACI</name>
<feature type="domain" description="Sigma-54 factor interaction" evidence="5">
    <location>
        <begin position="260"/>
        <end position="490"/>
    </location>
</feature>
<dbReference type="GO" id="GO:0005524">
    <property type="term" value="F:ATP binding"/>
    <property type="evidence" value="ECO:0007669"/>
    <property type="project" value="UniProtKB-KW"/>
</dbReference>
<dbReference type="InterPro" id="IPR025944">
    <property type="entry name" value="Sigma_54_int_dom_CS"/>
</dbReference>
<dbReference type="Proteomes" id="UP000321491">
    <property type="component" value="Unassembled WGS sequence"/>
</dbReference>
<dbReference type="PROSITE" id="PS50112">
    <property type="entry name" value="PAS"/>
    <property type="match status" value="1"/>
</dbReference>
<dbReference type="CDD" id="cd00009">
    <property type="entry name" value="AAA"/>
    <property type="match status" value="1"/>
</dbReference>
<keyword evidence="1" id="KW-0547">Nucleotide-binding</keyword>
<dbReference type="InterPro" id="IPR009057">
    <property type="entry name" value="Homeodomain-like_sf"/>
</dbReference>
<keyword evidence="3" id="KW-0805">Transcription regulation</keyword>
<dbReference type="Gene3D" id="3.40.50.300">
    <property type="entry name" value="P-loop containing nucleotide triphosphate hydrolases"/>
    <property type="match status" value="1"/>
</dbReference>
<accession>A0A511V1D8</accession>
<dbReference type="SUPFAM" id="SSF52540">
    <property type="entry name" value="P-loop containing nucleoside triphosphate hydrolases"/>
    <property type="match status" value="1"/>
</dbReference>
<dbReference type="InterPro" id="IPR002197">
    <property type="entry name" value="HTH_Fis"/>
</dbReference>
<dbReference type="FunFam" id="3.40.50.300:FF:000006">
    <property type="entry name" value="DNA-binding transcriptional regulator NtrC"/>
    <property type="match status" value="1"/>
</dbReference>
<dbReference type="GO" id="GO:0043565">
    <property type="term" value="F:sequence-specific DNA binding"/>
    <property type="evidence" value="ECO:0007669"/>
    <property type="project" value="InterPro"/>
</dbReference>
<evidence type="ECO:0000256" key="3">
    <source>
        <dbReference type="ARBA" id="ARBA00023015"/>
    </source>
</evidence>
<dbReference type="EMBL" id="BJXW01000012">
    <property type="protein sequence ID" value="GEN31152.1"/>
    <property type="molecule type" value="Genomic_DNA"/>
</dbReference>
<dbReference type="InterPro" id="IPR036291">
    <property type="entry name" value="NAD(P)-bd_dom_sf"/>
</dbReference>
<keyword evidence="8" id="KW-1185">Reference proteome</keyword>
<dbReference type="RefSeq" id="WP_146937084.1">
    <property type="nucleotide sequence ID" value="NZ_BJXW01000012.1"/>
</dbReference>
<dbReference type="PANTHER" id="PTHR32071">
    <property type="entry name" value="TRANSCRIPTIONAL REGULATORY PROTEIN"/>
    <property type="match status" value="1"/>
</dbReference>
<evidence type="ECO:0000256" key="4">
    <source>
        <dbReference type="ARBA" id="ARBA00023163"/>
    </source>
</evidence>
<dbReference type="NCBIfam" id="TIGR00229">
    <property type="entry name" value="sensory_box"/>
    <property type="match status" value="1"/>
</dbReference>
<dbReference type="InterPro" id="IPR002078">
    <property type="entry name" value="Sigma_54_int"/>
</dbReference>
<dbReference type="Gene3D" id="1.10.8.60">
    <property type="match status" value="1"/>
</dbReference>
<evidence type="ECO:0008006" key="9">
    <source>
        <dbReference type="Google" id="ProtNLM"/>
    </source>
</evidence>
<dbReference type="Pfam" id="PF00158">
    <property type="entry name" value="Sigma54_activat"/>
    <property type="match status" value="1"/>
</dbReference>
<organism evidence="7 8">
    <name type="scientific">Cerasibacillus quisquiliarum</name>
    <dbReference type="NCBI Taxonomy" id="227865"/>
    <lineage>
        <taxon>Bacteria</taxon>
        <taxon>Bacillati</taxon>
        <taxon>Bacillota</taxon>
        <taxon>Bacilli</taxon>
        <taxon>Bacillales</taxon>
        <taxon>Bacillaceae</taxon>
        <taxon>Cerasibacillus</taxon>
    </lineage>
</organism>
<evidence type="ECO:0000313" key="7">
    <source>
        <dbReference type="EMBL" id="GEN31152.1"/>
    </source>
</evidence>
<feature type="domain" description="PAS" evidence="6">
    <location>
        <begin position="126"/>
        <end position="182"/>
    </location>
</feature>
<dbReference type="PROSITE" id="PS50045">
    <property type="entry name" value="SIGMA54_INTERACT_4"/>
    <property type="match status" value="1"/>
</dbReference>
<dbReference type="PANTHER" id="PTHR32071:SF121">
    <property type="entry name" value="SIGMA L-DEPENDENT TRANSCRIPTIONAL REGULATOR YQIR-RELATED"/>
    <property type="match status" value="1"/>
</dbReference>
<sequence>MKKILIIGAGQMGTTFLKLLHSLTYIDDILVFDYDQTAPGMRYAKEHNIPSCHLWKDCISRQNKFDYVFMTIDDHRIQQSFTPRGDTTIIPYALSQLMYDFILRKEIEGQIKQDELMTQHEELKEVKTMLEAILYSFDDAISVVDHEGKGLYVNPAYTRITGLQEVDVIGKPATIDIIEGDSVHMRVLNTKQPVRGVRLKVGPNKKEVLVNVAPVIVDQKLRGSVGVIHDVSEIVTLTDELKKAKERIRNLEATYRFSDIIAHSDEMKLALEQAKVAAKAPVPVLLRGPSGTGKELIAHAIHNESKRHSYPFIRVNCATLSEKVLEVELFGYVGDAFPDAQPGGKKGLIEEADGGSLFLYEISELSLRLQKKLLHVIQEQTIVRIGGTESIKVNVRMIAATHKNLEKAIRIEDFNEELYFQLNRIPIYVPPLIKRLSDIPHLVEHMIKRLNQNYGRQVKSISEEALNKLMEYDWPGNVRELENVIGRAMIYMKPNEEIIEKHHLPSLWTYPISYHKIESHKNSTQSLEEAMEQFEKEYVMHAYRVNHYNKTKTAKALGISVRNLYYKIEKYELDKDKDL</sequence>
<dbReference type="OrthoDB" id="9771372at2"/>
<comment type="caution">
    <text evidence="7">The sequence shown here is derived from an EMBL/GenBank/DDBJ whole genome shotgun (WGS) entry which is preliminary data.</text>
</comment>
<dbReference type="Gene3D" id="1.10.10.60">
    <property type="entry name" value="Homeodomain-like"/>
    <property type="match status" value="1"/>
</dbReference>
<dbReference type="GO" id="GO:0006355">
    <property type="term" value="P:regulation of DNA-templated transcription"/>
    <property type="evidence" value="ECO:0007669"/>
    <property type="project" value="InterPro"/>
</dbReference>
<protein>
    <recommendedName>
        <fullName evidence="9">Sigma-54-dependent Fis family transcriptional regulator</fullName>
    </recommendedName>
</protein>
<dbReference type="InterPro" id="IPR013767">
    <property type="entry name" value="PAS_fold"/>
</dbReference>
<dbReference type="AlphaFoldDB" id="A0A511V1D8"/>
<evidence type="ECO:0000313" key="8">
    <source>
        <dbReference type="Proteomes" id="UP000321491"/>
    </source>
</evidence>
<evidence type="ECO:0000256" key="2">
    <source>
        <dbReference type="ARBA" id="ARBA00022840"/>
    </source>
</evidence>
<dbReference type="PROSITE" id="PS00688">
    <property type="entry name" value="SIGMA54_INTERACT_3"/>
    <property type="match status" value="1"/>
</dbReference>
<dbReference type="SMART" id="SM00382">
    <property type="entry name" value="AAA"/>
    <property type="match status" value="1"/>
</dbReference>
<evidence type="ECO:0000259" key="6">
    <source>
        <dbReference type="PROSITE" id="PS50112"/>
    </source>
</evidence>
<evidence type="ECO:0000256" key="1">
    <source>
        <dbReference type="ARBA" id="ARBA00022741"/>
    </source>
</evidence>
<dbReference type="SUPFAM" id="SSF51735">
    <property type="entry name" value="NAD(P)-binding Rossmann-fold domains"/>
    <property type="match status" value="1"/>
</dbReference>
<dbReference type="InterPro" id="IPR058031">
    <property type="entry name" value="AAA_lid_NorR"/>
</dbReference>
<keyword evidence="2" id="KW-0067">ATP-binding</keyword>
<reference evidence="7 8" key="1">
    <citation type="submission" date="2019-07" db="EMBL/GenBank/DDBJ databases">
        <title>Whole genome shotgun sequence of Cerasibacillus quisquiliarum NBRC 102429.</title>
        <authorList>
            <person name="Hosoyama A."/>
            <person name="Uohara A."/>
            <person name="Ohji S."/>
            <person name="Ichikawa N."/>
        </authorList>
    </citation>
    <scope>NUCLEOTIDE SEQUENCE [LARGE SCALE GENOMIC DNA]</scope>
    <source>
        <strain evidence="7 8">NBRC 102429</strain>
    </source>
</reference>
<evidence type="ECO:0000259" key="5">
    <source>
        <dbReference type="PROSITE" id="PS50045"/>
    </source>
</evidence>
<gene>
    <name evidence="7" type="ORF">CQU01_13900</name>
</gene>
<proteinExistence type="predicted"/>
<dbReference type="SUPFAM" id="SSF46689">
    <property type="entry name" value="Homeodomain-like"/>
    <property type="match status" value="1"/>
</dbReference>
<dbReference type="InterPro" id="IPR000014">
    <property type="entry name" value="PAS"/>
</dbReference>
<keyword evidence="4" id="KW-0804">Transcription</keyword>
<dbReference type="CDD" id="cd00130">
    <property type="entry name" value="PAS"/>
    <property type="match status" value="1"/>
</dbReference>
<dbReference type="PRINTS" id="PR01590">
    <property type="entry name" value="HTHFIS"/>
</dbReference>
<dbReference type="InterPro" id="IPR035965">
    <property type="entry name" value="PAS-like_dom_sf"/>
</dbReference>
<dbReference type="Pfam" id="PF02954">
    <property type="entry name" value="HTH_8"/>
    <property type="match status" value="1"/>
</dbReference>
<dbReference type="InterPro" id="IPR027417">
    <property type="entry name" value="P-loop_NTPase"/>
</dbReference>
<dbReference type="Pfam" id="PF25601">
    <property type="entry name" value="AAA_lid_14"/>
    <property type="match status" value="1"/>
</dbReference>
<dbReference type="SMART" id="SM00091">
    <property type="entry name" value="PAS"/>
    <property type="match status" value="1"/>
</dbReference>